<dbReference type="SUPFAM" id="SSF52540">
    <property type="entry name" value="P-loop containing nucleoside triphosphate hydrolases"/>
    <property type="match status" value="1"/>
</dbReference>
<evidence type="ECO:0000259" key="9">
    <source>
        <dbReference type="Pfam" id="PF06144"/>
    </source>
</evidence>
<dbReference type="GeneID" id="88848873"/>
<evidence type="ECO:0000256" key="6">
    <source>
        <dbReference type="ARBA" id="ARBA00022932"/>
    </source>
</evidence>
<dbReference type="Gene3D" id="3.40.50.300">
    <property type="entry name" value="P-loop containing nucleotide triphosphate hydrolases"/>
    <property type="match status" value="1"/>
</dbReference>
<dbReference type="InterPro" id="IPR010372">
    <property type="entry name" value="DNA_pol3_delta_N"/>
</dbReference>
<keyword evidence="12" id="KW-1185">Reference proteome</keyword>
<dbReference type="KEGG" id="pcat:Pcatena_07460"/>
<dbReference type="Proteomes" id="UP000273154">
    <property type="component" value="Chromosome"/>
</dbReference>
<dbReference type="NCBIfam" id="TIGR01128">
    <property type="entry name" value="holA"/>
    <property type="match status" value="1"/>
</dbReference>
<evidence type="ECO:0000256" key="5">
    <source>
        <dbReference type="ARBA" id="ARBA00022705"/>
    </source>
</evidence>
<dbReference type="Pfam" id="PF06144">
    <property type="entry name" value="DNA_pol3_delta"/>
    <property type="match status" value="1"/>
</dbReference>
<evidence type="ECO:0000259" key="10">
    <source>
        <dbReference type="Pfam" id="PF21694"/>
    </source>
</evidence>
<evidence type="ECO:0000313" key="12">
    <source>
        <dbReference type="Proteomes" id="UP000273154"/>
    </source>
</evidence>
<dbReference type="InterPro" id="IPR048466">
    <property type="entry name" value="DNA_pol3_delta-like_C"/>
</dbReference>
<keyword evidence="4" id="KW-0548">Nucleotidyltransferase</keyword>
<dbReference type="GO" id="GO:0003887">
    <property type="term" value="F:DNA-directed DNA polymerase activity"/>
    <property type="evidence" value="ECO:0007669"/>
    <property type="project" value="UniProtKB-KW"/>
</dbReference>
<feature type="domain" description="DNA polymerase III delta N-terminal" evidence="9">
    <location>
        <begin position="8"/>
        <end position="116"/>
    </location>
</feature>
<evidence type="ECO:0000256" key="7">
    <source>
        <dbReference type="ARBA" id="ARBA00034754"/>
    </source>
</evidence>
<evidence type="ECO:0000256" key="1">
    <source>
        <dbReference type="ARBA" id="ARBA00012417"/>
    </source>
</evidence>
<evidence type="ECO:0000256" key="3">
    <source>
        <dbReference type="ARBA" id="ARBA00022679"/>
    </source>
</evidence>
<sequence length="321" mass="34607">MADLLPAYLIVGADELKRDAAVRRLRSHVPADMADFNLDELDGASLEEPGQLISSAQTMPFCADFRLVIVNGAGELAKPVSEAVVSYLADPNPQCVLCLVAEKLAKNTRLYKAVAKVGPHSVIDCAPLKRWELPPYVVKLAQKRGLSMDNAAAQELVERVGESTVALDNQIATLAQLVGDAGRITLADVEANVAQIAEVSPWAFADAVCERNAPRAMEMLNLMKAPSLVFLHSVLVARLRELICAKSLDARGAASGLARELGRQSWQVKNHVRWSRAFGEEELVELLGQAAVCERALKGSQDSEAAFARFVLAMASPNAAR</sequence>
<dbReference type="Gene3D" id="1.20.272.10">
    <property type="match status" value="1"/>
</dbReference>
<dbReference type="RefSeq" id="WP_126421744.1">
    <property type="nucleotide sequence ID" value="NZ_AP019367.1"/>
</dbReference>
<keyword evidence="5" id="KW-0235">DNA replication</keyword>
<feature type="domain" description="DNA polymerase III delta subunit-like C-terminal" evidence="10">
    <location>
        <begin position="204"/>
        <end position="312"/>
    </location>
</feature>
<dbReference type="PANTHER" id="PTHR34388:SF1">
    <property type="entry name" value="DNA POLYMERASE III SUBUNIT DELTA"/>
    <property type="match status" value="1"/>
</dbReference>
<evidence type="ECO:0000256" key="4">
    <source>
        <dbReference type="ARBA" id="ARBA00022695"/>
    </source>
</evidence>
<dbReference type="Gene3D" id="1.10.8.60">
    <property type="match status" value="1"/>
</dbReference>
<proteinExistence type="inferred from homology"/>
<comment type="catalytic activity">
    <reaction evidence="8">
        <text>DNA(n) + a 2'-deoxyribonucleoside 5'-triphosphate = DNA(n+1) + diphosphate</text>
        <dbReference type="Rhea" id="RHEA:22508"/>
        <dbReference type="Rhea" id="RHEA-COMP:17339"/>
        <dbReference type="Rhea" id="RHEA-COMP:17340"/>
        <dbReference type="ChEBI" id="CHEBI:33019"/>
        <dbReference type="ChEBI" id="CHEBI:61560"/>
        <dbReference type="ChEBI" id="CHEBI:173112"/>
        <dbReference type="EC" id="2.7.7.7"/>
    </reaction>
</comment>
<keyword evidence="3" id="KW-0808">Transferase</keyword>
<dbReference type="EMBL" id="AP019367">
    <property type="protein sequence ID" value="BBH50159.1"/>
    <property type="molecule type" value="Genomic_DNA"/>
</dbReference>
<gene>
    <name evidence="11" type="ORF">Pcatena_07460</name>
</gene>
<dbReference type="GO" id="GO:0009360">
    <property type="term" value="C:DNA polymerase III complex"/>
    <property type="evidence" value="ECO:0007669"/>
    <property type="project" value="InterPro"/>
</dbReference>
<dbReference type="Pfam" id="PF21694">
    <property type="entry name" value="DNA_pol3_delta_C"/>
    <property type="match status" value="1"/>
</dbReference>
<dbReference type="OrthoDB" id="5243879at2"/>
<protein>
    <recommendedName>
        <fullName evidence="2">DNA polymerase III subunit delta</fullName>
        <ecNumber evidence="1">2.7.7.7</ecNumber>
    </recommendedName>
</protein>
<comment type="similarity">
    <text evidence="7">Belongs to the DNA polymerase HolA subunit family.</text>
</comment>
<accession>A0A3G9K860</accession>
<dbReference type="PANTHER" id="PTHR34388">
    <property type="entry name" value="DNA POLYMERASE III SUBUNIT DELTA"/>
    <property type="match status" value="1"/>
</dbReference>
<evidence type="ECO:0000256" key="8">
    <source>
        <dbReference type="ARBA" id="ARBA00049244"/>
    </source>
</evidence>
<dbReference type="GO" id="GO:0006261">
    <property type="term" value="P:DNA-templated DNA replication"/>
    <property type="evidence" value="ECO:0007669"/>
    <property type="project" value="TreeGrafter"/>
</dbReference>
<name>A0A3G9K860_9ACTN</name>
<dbReference type="GO" id="GO:0003677">
    <property type="term" value="F:DNA binding"/>
    <property type="evidence" value="ECO:0007669"/>
    <property type="project" value="InterPro"/>
</dbReference>
<evidence type="ECO:0000313" key="11">
    <source>
        <dbReference type="EMBL" id="BBH50159.1"/>
    </source>
</evidence>
<dbReference type="InterPro" id="IPR027417">
    <property type="entry name" value="P-loop_NTPase"/>
</dbReference>
<evidence type="ECO:0000256" key="2">
    <source>
        <dbReference type="ARBA" id="ARBA00017703"/>
    </source>
</evidence>
<dbReference type="EC" id="2.7.7.7" evidence="1"/>
<reference evidence="12" key="1">
    <citation type="submission" date="2018-11" db="EMBL/GenBank/DDBJ databases">
        <title>Comparative genomics of Parolsenella catena and Libanicoccus massiliensis: Reclassification of Libanicoccus massiliensis as Parolsenella massiliensis comb. nov.</title>
        <authorList>
            <person name="Sakamoto M."/>
            <person name="Ikeyama N."/>
            <person name="Murakami T."/>
            <person name="Mori H."/>
            <person name="Yuki M."/>
            <person name="Ohkuma M."/>
        </authorList>
    </citation>
    <scope>NUCLEOTIDE SEQUENCE [LARGE SCALE GENOMIC DNA]</scope>
    <source>
        <strain evidence="12">JCM 31932</strain>
    </source>
</reference>
<dbReference type="SUPFAM" id="SSF48019">
    <property type="entry name" value="post-AAA+ oligomerization domain-like"/>
    <property type="match status" value="1"/>
</dbReference>
<dbReference type="InterPro" id="IPR005790">
    <property type="entry name" value="DNA_polIII_delta"/>
</dbReference>
<organism evidence="11 12">
    <name type="scientific">Parolsenella catena</name>
    <dbReference type="NCBI Taxonomy" id="2003188"/>
    <lineage>
        <taxon>Bacteria</taxon>
        <taxon>Bacillati</taxon>
        <taxon>Actinomycetota</taxon>
        <taxon>Coriobacteriia</taxon>
        <taxon>Coriobacteriales</taxon>
        <taxon>Atopobiaceae</taxon>
        <taxon>Parolsenella</taxon>
    </lineage>
</organism>
<dbReference type="AlphaFoldDB" id="A0A3G9K860"/>
<dbReference type="InterPro" id="IPR008921">
    <property type="entry name" value="DNA_pol3_clamp-load_cplx_C"/>
</dbReference>
<keyword evidence="6" id="KW-0239">DNA-directed DNA polymerase</keyword>